<dbReference type="InterPro" id="IPR014756">
    <property type="entry name" value="Ig_E-set"/>
</dbReference>
<gene>
    <name evidence="7" type="ORF">ACFOEN_16380</name>
</gene>
<dbReference type="InterPro" id="IPR014718">
    <property type="entry name" value="GH-type_carb-bd"/>
</dbReference>
<name>A0ABV7H9Q9_9BURK</name>
<sequence length="551" mass="60012">MDRTWSPLVVCISLLGHWLRGVRRAARVLTLAGLGGLAVPLAAWAQATAAASTPAQRAFGFDDVAREARALAAQPWRAAPPADPRRAALDYDAVRRIQFRAEASLWRGTGSPFEMQFFPVAGAAAVRELRLFEIEQGQARALRLPARVFNNDGVLPPEPPDATAPVAGWRLTYPLNEGAKQDEVVAFVGSNYFRALGQGQRYGLSARGIAIDTTGGAPEEFPDFTTFWFERPAAGSKQFVFYALLDGPRVAGAYQFTLQPGAATVTTVRAQLFLRAGSSPIRTLGIAPLTSMFLHGENQASSTGDFRPEVHDSDGLQIETAAGEWLWRPLTNPAGVLVTSFALNSPRGFGLMQRDRSFASYEDIEARYEARPSAWVEPIGQWGEGRVELLQFRTPDETHDNIAAFWVPAQLPAPGQSIDLAWRIHWQGPAPGGADRSPPGARVLQTRSGYGYFKGERPAGLHKLVIDFSDTPLPAGVLAQDVQARASLGANTKLRRVHTYPNPVRGGWRSTLEFERLDASQPVELRLYLQAAAGAATHALSETWSYVLPPQ</sequence>
<dbReference type="Proteomes" id="UP001595556">
    <property type="component" value="Unassembled WGS sequence"/>
</dbReference>
<evidence type="ECO:0000256" key="2">
    <source>
        <dbReference type="ARBA" id="ARBA00005001"/>
    </source>
</evidence>
<keyword evidence="5" id="KW-0574">Periplasm</keyword>
<dbReference type="InterPro" id="IPR014438">
    <property type="entry name" value="Glucan_biosyn_MdoG/MdoD"/>
</dbReference>
<comment type="similarity">
    <text evidence="3">Belongs to the OpgD/OpgG family.</text>
</comment>
<dbReference type="InterPro" id="IPR011013">
    <property type="entry name" value="Gal_mutarotase_sf_dom"/>
</dbReference>
<proteinExistence type="inferred from homology"/>
<evidence type="ECO:0000256" key="1">
    <source>
        <dbReference type="ARBA" id="ARBA00004418"/>
    </source>
</evidence>
<dbReference type="InterPro" id="IPR013783">
    <property type="entry name" value="Ig-like_fold"/>
</dbReference>
<dbReference type="PANTHER" id="PTHR30504">
    <property type="entry name" value="GLUCANS BIOSYNTHESIS PROTEIN"/>
    <property type="match status" value="1"/>
</dbReference>
<feature type="domain" description="Glucan biosynthesis periplasmic MdoG C-terminal" evidence="6">
    <location>
        <begin position="59"/>
        <end position="547"/>
    </location>
</feature>
<dbReference type="SUPFAM" id="SSF74650">
    <property type="entry name" value="Galactose mutarotase-like"/>
    <property type="match status" value="1"/>
</dbReference>
<keyword evidence="8" id="KW-1185">Reference proteome</keyword>
<evidence type="ECO:0000256" key="5">
    <source>
        <dbReference type="ARBA" id="ARBA00022764"/>
    </source>
</evidence>
<evidence type="ECO:0000313" key="8">
    <source>
        <dbReference type="Proteomes" id="UP001595556"/>
    </source>
</evidence>
<dbReference type="PANTHER" id="PTHR30504:SF4">
    <property type="entry name" value="GLUCANS BIOSYNTHESIS PROTEIN G"/>
    <property type="match status" value="1"/>
</dbReference>
<reference evidence="8" key="1">
    <citation type="journal article" date="2019" name="Int. J. Syst. Evol. Microbiol.">
        <title>The Global Catalogue of Microorganisms (GCM) 10K type strain sequencing project: providing services to taxonomists for standard genome sequencing and annotation.</title>
        <authorList>
            <consortium name="The Broad Institute Genomics Platform"/>
            <consortium name="The Broad Institute Genome Sequencing Center for Infectious Disease"/>
            <person name="Wu L."/>
            <person name="Ma J."/>
        </authorList>
    </citation>
    <scope>NUCLEOTIDE SEQUENCE [LARGE SCALE GENOMIC DNA]</scope>
    <source>
        <strain evidence="8">KCTC 52168</strain>
    </source>
</reference>
<comment type="caution">
    <text evidence="7">The sequence shown here is derived from an EMBL/GenBank/DDBJ whole genome shotgun (WGS) entry which is preliminary data.</text>
</comment>
<dbReference type="RefSeq" id="WP_377305781.1">
    <property type="nucleotide sequence ID" value="NZ_CP180191.1"/>
</dbReference>
<comment type="pathway">
    <text evidence="2">Glycan metabolism; osmoregulated periplasmic glucan (OPG) biosynthesis.</text>
</comment>
<dbReference type="EMBL" id="JBHRTI010000010">
    <property type="protein sequence ID" value="MFC3149200.1"/>
    <property type="molecule type" value="Genomic_DNA"/>
</dbReference>
<dbReference type="PIRSF" id="PIRSF006281">
    <property type="entry name" value="MdoG"/>
    <property type="match status" value="1"/>
</dbReference>
<evidence type="ECO:0000256" key="4">
    <source>
        <dbReference type="ARBA" id="ARBA00015376"/>
    </source>
</evidence>
<evidence type="ECO:0000313" key="7">
    <source>
        <dbReference type="EMBL" id="MFC3149200.1"/>
    </source>
</evidence>
<dbReference type="Pfam" id="PF04349">
    <property type="entry name" value="MdoG"/>
    <property type="match status" value="1"/>
</dbReference>
<organism evidence="7 8">
    <name type="scientific">Piscinibacterium candidicorallinum</name>
    <dbReference type="NCBI Taxonomy" id="1793872"/>
    <lineage>
        <taxon>Bacteria</taxon>
        <taxon>Pseudomonadati</taxon>
        <taxon>Pseudomonadota</taxon>
        <taxon>Betaproteobacteria</taxon>
        <taxon>Burkholderiales</taxon>
        <taxon>Piscinibacterium</taxon>
    </lineage>
</organism>
<dbReference type="Gene3D" id="2.60.40.10">
    <property type="entry name" value="Immunoglobulins"/>
    <property type="match status" value="1"/>
</dbReference>
<dbReference type="SUPFAM" id="SSF81296">
    <property type="entry name" value="E set domains"/>
    <property type="match status" value="1"/>
</dbReference>
<evidence type="ECO:0000259" key="6">
    <source>
        <dbReference type="Pfam" id="PF04349"/>
    </source>
</evidence>
<comment type="subcellular location">
    <subcellularLocation>
        <location evidence="1">Periplasm</location>
    </subcellularLocation>
</comment>
<evidence type="ECO:0000256" key="3">
    <source>
        <dbReference type="ARBA" id="ARBA00009284"/>
    </source>
</evidence>
<protein>
    <recommendedName>
        <fullName evidence="4">Glucans biosynthesis protein G</fullName>
    </recommendedName>
</protein>
<accession>A0ABV7H9Q9</accession>
<dbReference type="InterPro" id="IPR007444">
    <property type="entry name" value="Glucan_biosyn_MdoG_C"/>
</dbReference>
<dbReference type="Gene3D" id="2.70.98.10">
    <property type="match status" value="1"/>
</dbReference>